<name>A0A975GC57_9BACT</name>
<dbReference type="CDD" id="cd00088">
    <property type="entry name" value="HPT"/>
    <property type="match status" value="1"/>
</dbReference>
<keyword evidence="5" id="KW-0418">Kinase</keyword>
<feature type="domain" description="Response regulatory" evidence="10">
    <location>
        <begin position="675"/>
        <end position="793"/>
    </location>
</feature>
<feature type="modified residue" description="4-aspartylphosphate" evidence="7">
    <location>
        <position position="726"/>
    </location>
</feature>
<reference evidence="13" key="1">
    <citation type="submission" date="2019-11" db="EMBL/GenBank/DDBJ databases">
        <authorList>
            <person name="Kojima H."/>
        </authorList>
    </citation>
    <scope>NUCLEOTIDE SEQUENCE</scope>
    <source>
        <strain evidence="13">H1576</strain>
    </source>
</reference>
<dbReference type="Gene3D" id="2.30.30.40">
    <property type="entry name" value="SH3 Domains"/>
    <property type="match status" value="1"/>
</dbReference>
<dbReference type="PROSITE" id="PS50894">
    <property type="entry name" value="HPT"/>
    <property type="match status" value="1"/>
</dbReference>
<dbReference type="PANTHER" id="PTHR43395:SF1">
    <property type="entry name" value="CHEMOTAXIS PROTEIN CHEA"/>
    <property type="match status" value="1"/>
</dbReference>
<evidence type="ECO:0000256" key="3">
    <source>
        <dbReference type="ARBA" id="ARBA00022553"/>
    </source>
</evidence>
<comment type="catalytic activity">
    <reaction evidence="1">
        <text>ATP + protein L-histidine = ADP + protein N-phospho-L-histidine.</text>
        <dbReference type="EC" id="2.7.13.3"/>
    </reaction>
</comment>
<dbReference type="CDD" id="cd17546">
    <property type="entry name" value="REC_hyHK_CKI1_RcsC-like"/>
    <property type="match status" value="1"/>
</dbReference>
<keyword evidence="14" id="KW-1185">Reference proteome</keyword>
<feature type="compositionally biased region" description="Pro residues" evidence="8">
    <location>
        <begin position="218"/>
        <end position="229"/>
    </location>
</feature>
<evidence type="ECO:0000256" key="8">
    <source>
        <dbReference type="SAM" id="MobiDB-lite"/>
    </source>
</evidence>
<dbReference type="Pfam" id="PF00072">
    <property type="entry name" value="Response_reg"/>
    <property type="match status" value="1"/>
</dbReference>
<proteinExistence type="predicted"/>
<dbReference type="GO" id="GO:0006935">
    <property type="term" value="P:chemotaxis"/>
    <property type="evidence" value="ECO:0007669"/>
    <property type="project" value="InterPro"/>
</dbReference>
<evidence type="ECO:0000256" key="7">
    <source>
        <dbReference type="PROSITE-ProRule" id="PRU00169"/>
    </source>
</evidence>
<dbReference type="Pfam" id="PF01627">
    <property type="entry name" value="Hpt"/>
    <property type="match status" value="1"/>
</dbReference>
<dbReference type="SMART" id="SM00073">
    <property type="entry name" value="HPT"/>
    <property type="match status" value="1"/>
</dbReference>
<dbReference type="Gene3D" id="1.10.287.560">
    <property type="entry name" value="Histidine kinase CheA-like, homodimeric domain"/>
    <property type="match status" value="1"/>
</dbReference>
<dbReference type="Pfam" id="PF02518">
    <property type="entry name" value="HATPase_c"/>
    <property type="match status" value="1"/>
</dbReference>
<organism evidence="13 14">
    <name type="scientific">Sulfurimonas aquatica</name>
    <dbReference type="NCBI Taxonomy" id="2672570"/>
    <lineage>
        <taxon>Bacteria</taxon>
        <taxon>Pseudomonadati</taxon>
        <taxon>Campylobacterota</taxon>
        <taxon>Epsilonproteobacteria</taxon>
        <taxon>Campylobacterales</taxon>
        <taxon>Sulfurimonadaceae</taxon>
        <taxon>Sulfurimonas</taxon>
    </lineage>
</organism>
<dbReference type="SMART" id="SM00387">
    <property type="entry name" value="HATPase_c"/>
    <property type="match status" value="1"/>
</dbReference>
<sequence>MDEFQEILQDFLVESFELVEKLDEDLVELENTPEDLELLNGIFRVAHTVKGASSFLNFDVLTHLTHHMEDVLNKARHGELILTPDIMDVVLESIDLMKALLETIRDTSADAGIDVSACVARLDKVAGGTGEVESPVVEAPAAQIIEAEAVAEVAVDSDEPDYDNMDPDEIEAEIERLLQERQEQDKAKRQAKIDAGESVLAAPPEPTSDDEASSEPTPAAPPPPPPPSAPAVVINDAPDEDPKAAAPAKRTPAAVEQTIRVDVKRLDHLMNLIGELVLAKNRLIKINDDVEERYEGEEFLEELNQVVSIVSIVTTDLQIAVMKTRMLPIGKVFNKFPRMIRDLSRELNKKIELEISGEDTELDKSIVEEIGDPLVHIIRNSCDHGVETPSERIAKGKDETGTIGLKAYNEGNQIVIQIDDDGKGLDSNMLKNKSLEKGIITEKEADSMSEKESFGLIFKPGFSTAASVTSVSGRGVGMDVVKTNIEKLNGIIDIDSELGVGTSMKLKIPLTLAIIQALLVGVQEEHYAIPLASVLETVRISKDEIYTVEGRSVMRLREEVLSLVHIGDIFEVERILDASEHAYVVVLGLGTSKIGLIVDTLVGQEEIVIKSLGDYLKGIEGIAGATIRGDGGVTLIVDVVALMSMAKTVKASQISSSDSSSADVSREKTKASDYTVMIVDDSKTDRTIMRKSLESTGITLVEATDGQEALNILKAGDHNFDAMLIDIEMPRMDGYTLATEIKKYNKYKALPLIAVTSRTGKSDRMRGVESGMVEYITKPYSADYLSSVVQRNVNFKSEFL</sequence>
<dbReference type="InterPro" id="IPR008207">
    <property type="entry name" value="Sig_transdc_His_kin_Hpt_dom"/>
</dbReference>
<accession>A0A975GC57</accession>
<reference evidence="13" key="2">
    <citation type="submission" date="2021-04" db="EMBL/GenBank/DDBJ databases">
        <title>Isolation and characterization of a novel species of the genus Sulfurimonas.</title>
        <authorList>
            <person name="Fukui M."/>
        </authorList>
    </citation>
    <scope>NUCLEOTIDE SEQUENCE</scope>
    <source>
        <strain evidence="13">H1576</strain>
    </source>
</reference>
<dbReference type="InterPro" id="IPR037006">
    <property type="entry name" value="CheA-like_homodim_sf"/>
</dbReference>
<dbReference type="EMBL" id="CP046072">
    <property type="protein sequence ID" value="QSZ41167.1"/>
    <property type="molecule type" value="Genomic_DNA"/>
</dbReference>
<dbReference type="KEGG" id="saqt:GJV85_03245"/>
<evidence type="ECO:0000259" key="11">
    <source>
        <dbReference type="PROSITE" id="PS50851"/>
    </source>
</evidence>
<dbReference type="Proteomes" id="UP000671852">
    <property type="component" value="Chromosome"/>
</dbReference>
<dbReference type="SUPFAM" id="SSF55874">
    <property type="entry name" value="ATPase domain of HSP90 chaperone/DNA topoisomerase II/histidine kinase"/>
    <property type="match status" value="1"/>
</dbReference>
<dbReference type="EC" id="2.7.13.3" evidence="2"/>
<dbReference type="RefSeq" id="WP_207562439.1">
    <property type="nucleotide sequence ID" value="NZ_CP046072.1"/>
</dbReference>
<feature type="compositionally biased region" description="Basic and acidic residues" evidence="8">
    <location>
        <begin position="182"/>
        <end position="195"/>
    </location>
</feature>
<feature type="domain" description="Histidine kinase" evidence="9">
    <location>
        <begin position="265"/>
        <end position="512"/>
    </location>
</feature>
<dbReference type="InterPro" id="IPR036061">
    <property type="entry name" value="CheW-like_dom_sf"/>
</dbReference>
<dbReference type="Pfam" id="PF02895">
    <property type="entry name" value="H-kinase_dim"/>
    <property type="match status" value="1"/>
</dbReference>
<dbReference type="InterPro" id="IPR001789">
    <property type="entry name" value="Sig_transdc_resp-reg_receiver"/>
</dbReference>
<dbReference type="PROSITE" id="PS50110">
    <property type="entry name" value="RESPONSE_REGULATORY"/>
    <property type="match status" value="1"/>
</dbReference>
<dbReference type="FunFam" id="3.30.565.10:FF:000016">
    <property type="entry name" value="Chemotaxis protein CheA, putative"/>
    <property type="match status" value="1"/>
</dbReference>
<dbReference type="GO" id="GO:0005737">
    <property type="term" value="C:cytoplasm"/>
    <property type="evidence" value="ECO:0007669"/>
    <property type="project" value="InterPro"/>
</dbReference>
<keyword evidence="4" id="KW-0808">Transferase</keyword>
<evidence type="ECO:0000256" key="4">
    <source>
        <dbReference type="ARBA" id="ARBA00022679"/>
    </source>
</evidence>
<dbReference type="SMART" id="SM01231">
    <property type="entry name" value="H-kinase_dim"/>
    <property type="match status" value="1"/>
</dbReference>
<gene>
    <name evidence="13" type="ORF">GJV85_03245</name>
</gene>
<evidence type="ECO:0000259" key="12">
    <source>
        <dbReference type="PROSITE" id="PS50894"/>
    </source>
</evidence>
<evidence type="ECO:0000256" key="2">
    <source>
        <dbReference type="ARBA" id="ARBA00012438"/>
    </source>
</evidence>
<protein>
    <recommendedName>
        <fullName evidence="2">histidine kinase</fullName>
        <ecNumber evidence="2">2.7.13.3</ecNumber>
    </recommendedName>
</protein>
<evidence type="ECO:0000313" key="13">
    <source>
        <dbReference type="EMBL" id="QSZ41167.1"/>
    </source>
</evidence>
<dbReference type="InterPro" id="IPR051315">
    <property type="entry name" value="Bact_Chemotaxis_CheA"/>
</dbReference>
<dbReference type="FunFam" id="2.30.30.40:FF:000048">
    <property type="entry name" value="Chemotaxis protein CheA, putative"/>
    <property type="match status" value="1"/>
</dbReference>
<dbReference type="InterPro" id="IPR004358">
    <property type="entry name" value="Sig_transdc_His_kin-like_C"/>
</dbReference>
<dbReference type="InterPro" id="IPR002545">
    <property type="entry name" value="CheW-lke_dom"/>
</dbReference>
<dbReference type="Gene3D" id="3.30.565.10">
    <property type="entry name" value="Histidine kinase-like ATPase, C-terminal domain"/>
    <property type="match status" value="1"/>
</dbReference>
<dbReference type="Gene3D" id="1.20.120.160">
    <property type="entry name" value="HPT domain"/>
    <property type="match status" value="1"/>
</dbReference>
<dbReference type="PROSITE" id="PS50109">
    <property type="entry name" value="HIS_KIN"/>
    <property type="match status" value="1"/>
</dbReference>
<dbReference type="SUPFAM" id="SSF52172">
    <property type="entry name" value="CheY-like"/>
    <property type="match status" value="1"/>
</dbReference>
<feature type="domain" description="HPt" evidence="12">
    <location>
        <begin position="1"/>
        <end position="104"/>
    </location>
</feature>
<dbReference type="SUPFAM" id="SSF47384">
    <property type="entry name" value="Homodimeric domain of signal transducing histidine kinase"/>
    <property type="match status" value="1"/>
</dbReference>
<feature type="modified residue" description="Phosphohistidine" evidence="6">
    <location>
        <position position="47"/>
    </location>
</feature>
<evidence type="ECO:0000256" key="5">
    <source>
        <dbReference type="ARBA" id="ARBA00022777"/>
    </source>
</evidence>
<dbReference type="PROSITE" id="PS50851">
    <property type="entry name" value="CHEW"/>
    <property type="match status" value="1"/>
</dbReference>
<dbReference type="CDD" id="cd00731">
    <property type="entry name" value="CheA_reg"/>
    <property type="match status" value="1"/>
</dbReference>
<dbReference type="SMART" id="SM00448">
    <property type="entry name" value="REC"/>
    <property type="match status" value="1"/>
</dbReference>
<evidence type="ECO:0000256" key="1">
    <source>
        <dbReference type="ARBA" id="ARBA00000085"/>
    </source>
</evidence>
<dbReference type="InterPro" id="IPR003594">
    <property type="entry name" value="HATPase_dom"/>
</dbReference>
<keyword evidence="3 7" id="KW-0597">Phosphoprotein</keyword>
<dbReference type="AlphaFoldDB" id="A0A975GC57"/>
<evidence type="ECO:0000259" key="9">
    <source>
        <dbReference type="PROSITE" id="PS50109"/>
    </source>
</evidence>
<dbReference type="SMART" id="SM00260">
    <property type="entry name" value="CheW"/>
    <property type="match status" value="1"/>
</dbReference>
<dbReference type="SUPFAM" id="SSF47226">
    <property type="entry name" value="Histidine-containing phosphotransfer domain, HPT domain"/>
    <property type="match status" value="1"/>
</dbReference>
<dbReference type="InterPro" id="IPR011006">
    <property type="entry name" value="CheY-like_superfamily"/>
</dbReference>
<dbReference type="PRINTS" id="PR00344">
    <property type="entry name" value="BCTRLSENSOR"/>
</dbReference>
<dbReference type="InterPro" id="IPR005467">
    <property type="entry name" value="His_kinase_dom"/>
</dbReference>
<evidence type="ECO:0000256" key="6">
    <source>
        <dbReference type="PROSITE-ProRule" id="PRU00110"/>
    </source>
</evidence>
<dbReference type="GO" id="GO:0000155">
    <property type="term" value="F:phosphorelay sensor kinase activity"/>
    <property type="evidence" value="ECO:0007669"/>
    <property type="project" value="InterPro"/>
</dbReference>
<dbReference type="Pfam" id="PF01584">
    <property type="entry name" value="CheW"/>
    <property type="match status" value="1"/>
</dbReference>
<feature type="domain" description="CheW-like" evidence="11">
    <location>
        <begin position="514"/>
        <end position="648"/>
    </location>
</feature>
<dbReference type="InterPro" id="IPR004105">
    <property type="entry name" value="CheA-like_dim"/>
</dbReference>
<dbReference type="PANTHER" id="PTHR43395">
    <property type="entry name" value="SENSOR HISTIDINE KINASE CHEA"/>
    <property type="match status" value="1"/>
</dbReference>
<dbReference type="InterPro" id="IPR036890">
    <property type="entry name" value="HATPase_C_sf"/>
</dbReference>
<evidence type="ECO:0000259" key="10">
    <source>
        <dbReference type="PROSITE" id="PS50110"/>
    </source>
</evidence>
<evidence type="ECO:0000313" key="14">
    <source>
        <dbReference type="Proteomes" id="UP000671852"/>
    </source>
</evidence>
<dbReference type="SUPFAM" id="SSF50341">
    <property type="entry name" value="CheW-like"/>
    <property type="match status" value="1"/>
</dbReference>
<feature type="region of interest" description="Disordered" evidence="8">
    <location>
        <begin position="182"/>
        <end position="251"/>
    </location>
</feature>
<dbReference type="Gene3D" id="3.40.50.2300">
    <property type="match status" value="1"/>
</dbReference>
<dbReference type="CDD" id="cd16916">
    <property type="entry name" value="HATPase_CheA-like"/>
    <property type="match status" value="1"/>
</dbReference>
<dbReference type="InterPro" id="IPR036641">
    <property type="entry name" value="HPT_dom_sf"/>
</dbReference>
<dbReference type="InterPro" id="IPR036097">
    <property type="entry name" value="HisK_dim/P_sf"/>
</dbReference>